<accession>K7EDR6</accession>
<name>K7EDR6_ORNAN</name>
<dbReference type="FunFam" id="1.10.510.10:FF:000586">
    <property type="entry name" value="Interleukin-1 receptor-associated kinase-like 2"/>
    <property type="match status" value="1"/>
</dbReference>
<dbReference type="GO" id="GO:0004672">
    <property type="term" value="F:protein kinase activity"/>
    <property type="evidence" value="ECO:0007669"/>
    <property type="project" value="InterPro"/>
</dbReference>
<dbReference type="Gene3D" id="1.10.510.10">
    <property type="entry name" value="Transferase(Phosphotransferase) domain 1"/>
    <property type="match status" value="1"/>
</dbReference>
<evidence type="ECO:0000256" key="7">
    <source>
        <dbReference type="SAM" id="MobiDB-lite"/>
    </source>
</evidence>
<dbReference type="InterPro" id="IPR011029">
    <property type="entry name" value="DEATH-like_dom_sf"/>
</dbReference>
<dbReference type="Gene3D" id="3.30.200.20">
    <property type="entry name" value="Phosphorylase Kinase, domain 1"/>
    <property type="match status" value="1"/>
</dbReference>
<dbReference type="Ensembl" id="ENSOANT00000040920.2">
    <property type="protein sequence ID" value="ENSOANP00000031673.2"/>
    <property type="gene ID" value="ENSOANG00000028234.2"/>
</dbReference>
<dbReference type="Proteomes" id="UP000002279">
    <property type="component" value="Chromosome X1"/>
</dbReference>
<evidence type="ECO:0000256" key="3">
    <source>
        <dbReference type="ARBA" id="ARBA00022012"/>
    </source>
</evidence>
<comment type="function">
    <text evidence="1">Binds to the IL-1 type I receptor following IL-1 engagement, triggering intracellular signaling cascades leading to transcriptional up-regulation and mRNA stabilization.</text>
</comment>
<dbReference type="PANTHER" id="PTHR24419">
    <property type="entry name" value="INTERLEUKIN-1 RECEPTOR-ASSOCIATED KINASE"/>
    <property type="match status" value="1"/>
</dbReference>
<evidence type="ECO:0000256" key="5">
    <source>
        <dbReference type="ARBA" id="ARBA00022840"/>
    </source>
</evidence>
<proteinExistence type="inferred from homology"/>
<feature type="domain" description="Death" evidence="9">
    <location>
        <begin position="21"/>
        <end position="88"/>
    </location>
</feature>
<feature type="region of interest" description="Disordered" evidence="7">
    <location>
        <begin position="439"/>
        <end position="463"/>
    </location>
</feature>
<comment type="subunit">
    <text evidence="6">Interacts with MYD88. IL-1 stimulation leads to the formation of a signaling complex which dissociates from the IL-1 receptor following the binding of PELI1.</text>
</comment>
<keyword evidence="5" id="KW-0067">ATP-binding</keyword>
<evidence type="ECO:0000259" key="9">
    <source>
        <dbReference type="PROSITE" id="PS50017"/>
    </source>
</evidence>
<dbReference type="HOGENOM" id="CLU_1312704_0_0_1"/>
<feature type="domain" description="Protein kinase" evidence="8">
    <location>
        <begin position="154"/>
        <end position="454"/>
    </location>
</feature>
<evidence type="ECO:0000256" key="1">
    <source>
        <dbReference type="ARBA" id="ARBA00002102"/>
    </source>
</evidence>
<dbReference type="Gene3D" id="1.10.533.10">
    <property type="entry name" value="Death Domain, Fas"/>
    <property type="match status" value="1"/>
</dbReference>
<dbReference type="FunFam" id="3.30.200.20:FF:000412">
    <property type="entry name" value="interleukin-1 receptor-associated kinase-like 2"/>
    <property type="match status" value="1"/>
</dbReference>
<reference evidence="10 11" key="1">
    <citation type="journal article" date="2008" name="Nature">
        <title>Genome analysis of the platypus reveals unique signatures of evolution.</title>
        <authorList>
            <person name="Warren W.C."/>
            <person name="Hillier L.W."/>
            <person name="Marshall Graves J.A."/>
            <person name="Birney E."/>
            <person name="Ponting C.P."/>
            <person name="Grutzner F."/>
            <person name="Belov K."/>
            <person name="Miller W."/>
            <person name="Clarke L."/>
            <person name="Chinwalla A.T."/>
            <person name="Yang S.P."/>
            <person name="Heger A."/>
            <person name="Locke D.P."/>
            <person name="Miethke P."/>
            <person name="Waters P.D."/>
            <person name="Veyrunes F."/>
            <person name="Fulton L."/>
            <person name="Fulton B."/>
            <person name="Graves T."/>
            <person name="Wallis J."/>
            <person name="Puente X.S."/>
            <person name="Lopez-Otin C."/>
            <person name="Ordonez G.R."/>
            <person name="Eichler E.E."/>
            <person name="Chen L."/>
            <person name="Cheng Z."/>
            <person name="Deakin J.E."/>
            <person name="Alsop A."/>
            <person name="Thompson K."/>
            <person name="Kirby P."/>
            <person name="Papenfuss A.T."/>
            <person name="Wakefield M.J."/>
            <person name="Olender T."/>
            <person name="Lancet D."/>
            <person name="Huttley G.A."/>
            <person name="Smit A.F."/>
            <person name="Pask A."/>
            <person name="Temple-Smith P."/>
            <person name="Batzer M.A."/>
            <person name="Walker J.A."/>
            <person name="Konkel M.K."/>
            <person name="Harris R.S."/>
            <person name="Whittington C.M."/>
            <person name="Wong E.S."/>
            <person name="Gemmell N.J."/>
            <person name="Buschiazzo E."/>
            <person name="Vargas Jentzsch I.M."/>
            <person name="Merkel A."/>
            <person name="Schmitz J."/>
            <person name="Zemann A."/>
            <person name="Churakov G."/>
            <person name="Kriegs J.O."/>
            <person name="Brosius J."/>
            <person name="Murchison E.P."/>
            <person name="Sachidanandam R."/>
            <person name="Smith C."/>
            <person name="Hannon G.J."/>
            <person name="Tsend-Ayush E."/>
            <person name="McMillan D."/>
            <person name="Attenborough R."/>
            <person name="Rens W."/>
            <person name="Ferguson-Smith M."/>
            <person name="Lefevre C.M."/>
            <person name="Sharp J.A."/>
            <person name="Nicholas K.R."/>
            <person name="Ray D.A."/>
            <person name="Kube M."/>
            <person name="Reinhardt R."/>
            <person name="Pringle T.H."/>
            <person name="Taylor J."/>
            <person name="Jones R.C."/>
            <person name="Nixon B."/>
            <person name="Dacheux J.L."/>
            <person name="Niwa H."/>
            <person name="Sekita Y."/>
            <person name="Huang X."/>
            <person name="Stark A."/>
            <person name="Kheradpour P."/>
            <person name="Kellis M."/>
            <person name="Flicek P."/>
            <person name="Chen Y."/>
            <person name="Webber C."/>
            <person name="Hardison R."/>
            <person name="Nelson J."/>
            <person name="Hallsworth-Pepin K."/>
            <person name="Delehaunty K."/>
            <person name="Markovic C."/>
            <person name="Minx P."/>
            <person name="Feng Y."/>
            <person name="Kremitzki C."/>
            <person name="Mitreva M."/>
            <person name="Glasscock J."/>
            <person name="Wylie T."/>
            <person name="Wohldmann P."/>
            <person name="Thiru P."/>
            <person name="Nhan M.N."/>
            <person name="Pohl C.S."/>
            <person name="Smith S.M."/>
            <person name="Hou S."/>
            <person name="Nefedov M."/>
            <person name="de Jong P.J."/>
            <person name="Renfree M.B."/>
            <person name="Mardis E.R."/>
            <person name="Wilson R.K."/>
        </authorList>
    </citation>
    <scope>NUCLEOTIDE SEQUENCE [LARGE SCALE GENOMIC DNA]</scope>
    <source>
        <strain evidence="10 11">Glennie</strain>
    </source>
</reference>
<dbReference type="Pfam" id="PF00531">
    <property type="entry name" value="Death"/>
    <property type="match status" value="1"/>
</dbReference>
<evidence type="ECO:0000256" key="6">
    <source>
        <dbReference type="ARBA" id="ARBA00025971"/>
    </source>
</evidence>
<dbReference type="SUPFAM" id="SSF47986">
    <property type="entry name" value="DEATH domain"/>
    <property type="match status" value="1"/>
</dbReference>
<dbReference type="STRING" id="9258.ENSOANP00000031673"/>
<dbReference type="InterPro" id="IPR011009">
    <property type="entry name" value="Kinase-like_dom_sf"/>
</dbReference>
<dbReference type="PANTHER" id="PTHR24419:SF2">
    <property type="entry name" value="INTERLEUKIN-1 RECEPTOR-ASSOCIATED KINASE-LIKE 2"/>
    <property type="match status" value="1"/>
</dbReference>
<dbReference type="FunFam" id="1.10.533.10:FF:000030">
    <property type="entry name" value="Interleukin-1 receptor-associated kinase-like 2"/>
    <property type="match status" value="1"/>
</dbReference>
<evidence type="ECO:0000313" key="10">
    <source>
        <dbReference type="Ensembl" id="ENSOANP00000031673.2"/>
    </source>
</evidence>
<dbReference type="PROSITE" id="PS50017">
    <property type="entry name" value="DEATH_DOMAIN"/>
    <property type="match status" value="1"/>
</dbReference>
<comment type="similarity">
    <text evidence="2">Belongs to the protein kinase superfamily. TKL Ser/Thr protein kinase family. Pelle subfamily.</text>
</comment>
<dbReference type="Pfam" id="PF00069">
    <property type="entry name" value="Pkinase"/>
    <property type="match status" value="1"/>
</dbReference>
<keyword evidence="4" id="KW-0547">Nucleotide-binding</keyword>
<reference evidence="10" key="3">
    <citation type="submission" date="2025-09" db="UniProtKB">
        <authorList>
            <consortium name="Ensembl"/>
        </authorList>
    </citation>
    <scope>IDENTIFICATION</scope>
    <source>
        <strain evidence="10">Glennie</strain>
    </source>
</reference>
<evidence type="ECO:0000256" key="4">
    <source>
        <dbReference type="ARBA" id="ARBA00022741"/>
    </source>
</evidence>
<sequence>MIPAWVLEDFCQKMDSLNDWDWMEFASYVMTDQTQLRKIKSMERIHGFSITRELLWWWGMRLATVQQLLDLLHRLELYRAARVILDLLNGASENYCHRLPPGEDLFHSLRTNPPLSSDLKSGALSRPQQETLLDLNSVSLCWNDGQVSEATNNFSEENKISEGNFADIYKGQRNNAVYVFKKFKETECTSQKMIQRFFHTEVLICCRCCHPNILQLLGFCIGNRFHSLIHPYMLNGSLEERLQCQGGTNPLTWEQRIGICLGLLRAIEYLHGLKIIHGNVKSSNVLLDGNFTPKLGHAGARLCTIDKKSEYMSMKTQIFQVTMAYLPEDFIRVGQLTERVDIFSCGIVLAEALTGIQAVDKGKTPVYLKDLLLGEIQKAHKNTEKLVAKEICNKYLEKKVGLLPEDSAIDFATAICLCLQKKSPALSKVCLTLEAAERRTRGQGGPNKSEHSTLEGSLVNLPEETDDVDNLSTEESSSDGYNRGSFQAGAASLSSKGDACPGPSHLQNASGTSWEIEINAAKKKMMEDILLYKEEKLNSSELFGAY</sequence>
<dbReference type="PROSITE" id="PS50011">
    <property type="entry name" value="PROTEIN_KINASE_DOM"/>
    <property type="match status" value="1"/>
</dbReference>
<organism evidence="10 11">
    <name type="scientific">Ornithorhynchus anatinus</name>
    <name type="common">Duckbill platypus</name>
    <dbReference type="NCBI Taxonomy" id="9258"/>
    <lineage>
        <taxon>Eukaryota</taxon>
        <taxon>Metazoa</taxon>
        <taxon>Chordata</taxon>
        <taxon>Craniata</taxon>
        <taxon>Vertebrata</taxon>
        <taxon>Euteleostomi</taxon>
        <taxon>Mammalia</taxon>
        <taxon>Monotremata</taxon>
        <taxon>Ornithorhynchidae</taxon>
        <taxon>Ornithorhynchus</taxon>
    </lineage>
</organism>
<gene>
    <name evidence="10" type="primary">IRAK2</name>
</gene>
<evidence type="ECO:0000256" key="2">
    <source>
        <dbReference type="ARBA" id="ARBA00008718"/>
    </source>
</evidence>
<dbReference type="GO" id="GO:0007165">
    <property type="term" value="P:signal transduction"/>
    <property type="evidence" value="ECO:0007669"/>
    <property type="project" value="InterPro"/>
</dbReference>
<keyword evidence="11" id="KW-1185">Reference proteome</keyword>
<dbReference type="InterPro" id="IPR000719">
    <property type="entry name" value="Prot_kinase_dom"/>
</dbReference>
<dbReference type="SUPFAM" id="SSF56112">
    <property type="entry name" value="Protein kinase-like (PK-like)"/>
    <property type="match status" value="1"/>
</dbReference>
<dbReference type="InterPro" id="IPR000488">
    <property type="entry name" value="Death_dom"/>
</dbReference>
<protein>
    <recommendedName>
        <fullName evidence="3">Interleukin-1 receptor-associated kinase-like 2</fullName>
    </recommendedName>
</protein>
<dbReference type="eggNOG" id="KOG1187">
    <property type="taxonomic scope" value="Eukaryota"/>
</dbReference>
<evidence type="ECO:0000259" key="8">
    <source>
        <dbReference type="PROSITE" id="PS50011"/>
    </source>
</evidence>
<dbReference type="AlphaFoldDB" id="K7EDR6"/>
<reference evidence="10" key="2">
    <citation type="submission" date="2025-08" db="UniProtKB">
        <authorList>
            <consortium name="Ensembl"/>
        </authorList>
    </citation>
    <scope>IDENTIFICATION</scope>
    <source>
        <strain evidence="10">Glennie</strain>
    </source>
</reference>
<dbReference type="Bgee" id="ENSOANG00000028234">
    <property type="expression patterns" value="Expressed in fibroblast and 8 other cell types or tissues"/>
</dbReference>
<evidence type="ECO:0000313" key="11">
    <source>
        <dbReference type="Proteomes" id="UP000002279"/>
    </source>
</evidence>
<dbReference type="GeneTree" id="ENSGT00940000159835"/>
<dbReference type="GO" id="GO:0005524">
    <property type="term" value="F:ATP binding"/>
    <property type="evidence" value="ECO:0007669"/>
    <property type="project" value="UniProtKB-KW"/>
</dbReference>